<gene>
    <name evidence="1" type="ORF">HMPREF0495_00785</name>
</gene>
<sequence length="309" mass="34544">MALTGLQLIRQREQQIKSNDHSDDVYIDALLAGAKGKIAETLKYFRDHYAVDGVLSVSEMRSNVNNDDYELWQDFIQRYGPRLMKDEAASYRLKSAKQQAGIDREHLLGSMVAISIAYAALGVNDYNGQTLMNEAIQSMRFQNKFMRTRGNMPQDTSELVETGAIKLINAATQGLSIEDRVWLRTDALRDQVTATFDRAFQVGLDDAYYQSHLFKESSKSNNSASKHFKSANGYLANSLLRDKKAGVAALAGAIVAEQNSLNVGYWYNVEDGHVCEQCIQLTNASPYSSHDIPGAPHNGCRCFVVYYKI</sequence>
<evidence type="ECO:0000313" key="1">
    <source>
        <dbReference type="EMBL" id="ERK44577.1"/>
    </source>
</evidence>
<evidence type="ECO:0008006" key="3">
    <source>
        <dbReference type="Google" id="ProtNLM"/>
    </source>
</evidence>
<dbReference type="Proteomes" id="UP000016644">
    <property type="component" value="Unassembled WGS sequence"/>
</dbReference>
<proteinExistence type="predicted"/>
<reference evidence="1 2" key="1">
    <citation type="submission" date="2013-06" db="EMBL/GenBank/DDBJ databases">
        <authorList>
            <person name="Weinstock G."/>
            <person name="Sodergren E."/>
            <person name="Lobos E.A."/>
            <person name="Fulton L."/>
            <person name="Fulton R."/>
            <person name="Courtney L."/>
            <person name="Fronick C."/>
            <person name="O'Laughlin M."/>
            <person name="Godfrey J."/>
            <person name="Wilson R.M."/>
            <person name="Miner T."/>
            <person name="Farmer C."/>
            <person name="Delehaunty K."/>
            <person name="Cordes M."/>
            <person name="Minx P."/>
            <person name="Tomlinson C."/>
            <person name="Chen J."/>
            <person name="Wollam A."/>
            <person name="Pepin K.H."/>
            <person name="Bhonagiri V."/>
            <person name="Zhang X."/>
            <person name="Warren W."/>
            <person name="Mitreva M."/>
            <person name="Mardis E.R."/>
            <person name="Wilson R.K."/>
        </authorList>
    </citation>
    <scope>NUCLEOTIDE SEQUENCE [LARGE SCALE GENOMIC DNA]</scope>
    <source>
        <strain evidence="1 2">ATCC 14869</strain>
    </source>
</reference>
<dbReference type="RefSeq" id="WP_021742265.1">
    <property type="nucleotide sequence ID" value="NZ_AZCP01000001.1"/>
</dbReference>
<organism evidence="1 2">
    <name type="scientific">Levilactobacillus brevis ATCC 14869 = DSM 20054</name>
    <dbReference type="NCBI Taxonomy" id="649758"/>
    <lineage>
        <taxon>Bacteria</taxon>
        <taxon>Bacillati</taxon>
        <taxon>Bacillota</taxon>
        <taxon>Bacilli</taxon>
        <taxon>Lactobacillales</taxon>
        <taxon>Lactobacillaceae</taxon>
        <taxon>Levilactobacillus</taxon>
    </lineage>
</organism>
<name>U2R1M8_LEVBR</name>
<accession>U2R1M8</accession>
<evidence type="ECO:0000313" key="2">
    <source>
        <dbReference type="Proteomes" id="UP000016644"/>
    </source>
</evidence>
<comment type="caution">
    <text evidence="1">The sequence shown here is derived from an EMBL/GenBank/DDBJ whole genome shotgun (WGS) entry which is preliminary data.</text>
</comment>
<protein>
    <recommendedName>
        <fullName evidence="3">Phage head morphogenesis domain-containing protein</fullName>
    </recommendedName>
</protein>
<dbReference type="GeneID" id="56993338"/>
<dbReference type="HOGENOM" id="CLU_899517_0_0_9"/>
<dbReference type="PATRIC" id="fig|649758.3.peg.708"/>
<dbReference type="AlphaFoldDB" id="U2R1M8"/>
<dbReference type="EMBL" id="AWVK01000029">
    <property type="protein sequence ID" value="ERK44577.1"/>
    <property type="molecule type" value="Genomic_DNA"/>
</dbReference>